<keyword evidence="3" id="KW-1185">Reference proteome</keyword>
<organism evidence="2 3">
    <name type="scientific">Cudoniella acicularis</name>
    <dbReference type="NCBI Taxonomy" id="354080"/>
    <lineage>
        <taxon>Eukaryota</taxon>
        <taxon>Fungi</taxon>
        <taxon>Dikarya</taxon>
        <taxon>Ascomycota</taxon>
        <taxon>Pezizomycotina</taxon>
        <taxon>Leotiomycetes</taxon>
        <taxon>Helotiales</taxon>
        <taxon>Tricladiaceae</taxon>
        <taxon>Cudoniella</taxon>
    </lineage>
</organism>
<sequence>MSTLQEKVTALSSFVLRLSAFIFLRWIPGHHFPPIIYSAFTVYLSSFVTSYLTQSPYDVVEDDLDTKVTDTVVEDQPPEFPSTVAHSQNLPVGEKPTHMEEDIDIEETVILEKKSARPWRTMLTGIPSPTSSFLSLATLLINGLLVLAATDLIYRAKVFHPSHGLSFARVGYVSPIEASILVREPHPGQLPIFVSYRLATPPAAYEDASWQSAGTIHFLNNDTDYTGAVTFPLPNHPDRIYQWVTSNNHTGFFTVPPKAGQVGKRGSFTFLTSSCIKPRFPYNPLDHPLSIPGFRHVAEVIRSIPGGAQFMLFLGDFIYVDVPKRFGTSVEDYRREYRQVYNSPDWPAVGNNLSWIHILDDHEIANDWDKNTTGVYRAAADPWHNYQTSVNPPKARQAGTYNAPRPDATYFEFTQGPASFFMLDTRTYRDSSGDLPVNSTEKTMLGPHQLADLLAFLQKPEPKGVKWKIIASGIPFTKNWRVNSLDTWAGYLSERQAILERMWDVGLRGGVGVIVLSGDRHEFAATAFPPPAGGKWPVSATVHEFSTSPLSQFYLPIPTYKQTDEEDVMVKYIPSGNSKLGAVTIENTVSDQSILKFRLYVDGIEAWSSVLLSPPTVSGNLWIEQHFFSGYNTGKQHQNGKQECEKFFFVVVYWVKTVGLTLEQIDAEFLRRRTRSKGVIEVVSGKQFRGTSSSSKPNSPQAFTKLGNFVPPPPPQRTGKTFLMRLDKSMKDIVLTVNDIVRNVAEFAEEVFPNGFHRNVLTCKYALANYDFLEDLKSMTSKEKQHLWEQNYVEIRIGISDLDTANKIITVSDRLDRLGPEFFQYTKNLFISLNFPKTLNHAHGKAELGAVNLDSTPALKHLVALVDKLQGFTSLVQMVITLELPTMPPNSPPMAFEQYIHVLPFFDLMYTDWRVLWKTSSKDRPMGVPYFYIKSLIAEKVKIDEQRKKEEDNFWNTYVIRPSVFVPPP</sequence>
<feature type="domain" description="PhoD-like phosphatase metallophosphatase" evidence="1">
    <location>
        <begin position="294"/>
        <end position="568"/>
    </location>
</feature>
<dbReference type="InterPro" id="IPR038607">
    <property type="entry name" value="PhoD-like_sf"/>
</dbReference>
<protein>
    <recommendedName>
        <fullName evidence="1">PhoD-like phosphatase metallophosphatase domain-containing protein</fullName>
    </recommendedName>
</protein>
<dbReference type="Pfam" id="PF09423">
    <property type="entry name" value="PhoD"/>
    <property type="match status" value="1"/>
</dbReference>
<dbReference type="OrthoDB" id="2100241at2759"/>
<comment type="caution">
    <text evidence="2">The sequence shown here is derived from an EMBL/GenBank/DDBJ whole genome shotgun (WGS) entry which is preliminary data.</text>
</comment>
<dbReference type="EMBL" id="JAAMPI010000521">
    <property type="protein sequence ID" value="KAF4630722.1"/>
    <property type="molecule type" value="Genomic_DNA"/>
</dbReference>
<evidence type="ECO:0000313" key="2">
    <source>
        <dbReference type="EMBL" id="KAF4630722.1"/>
    </source>
</evidence>
<evidence type="ECO:0000313" key="3">
    <source>
        <dbReference type="Proteomes" id="UP000566819"/>
    </source>
</evidence>
<dbReference type="CDD" id="cd07389">
    <property type="entry name" value="MPP_PhoD"/>
    <property type="match status" value="1"/>
</dbReference>
<dbReference type="Gene3D" id="3.60.21.70">
    <property type="entry name" value="PhoD-like phosphatase"/>
    <property type="match status" value="1"/>
</dbReference>
<evidence type="ECO:0000259" key="1">
    <source>
        <dbReference type="Pfam" id="PF09423"/>
    </source>
</evidence>
<dbReference type="PANTHER" id="PTHR43606">
    <property type="entry name" value="PHOSPHATASE, PUTATIVE (AFU_ORTHOLOGUE AFUA_6G08710)-RELATED"/>
    <property type="match status" value="1"/>
</dbReference>
<accession>A0A8H4RIK7</accession>
<dbReference type="Proteomes" id="UP000566819">
    <property type="component" value="Unassembled WGS sequence"/>
</dbReference>
<proteinExistence type="predicted"/>
<dbReference type="SUPFAM" id="SSF56300">
    <property type="entry name" value="Metallo-dependent phosphatases"/>
    <property type="match status" value="1"/>
</dbReference>
<gene>
    <name evidence="2" type="ORF">G7Y89_g7416</name>
</gene>
<dbReference type="PANTHER" id="PTHR43606:SF2">
    <property type="entry name" value="ALKALINE PHOSPHATASE FAMILY PROTEIN (AFU_ORTHOLOGUE AFUA_5G03860)"/>
    <property type="match status" value="1"/>
</dbReference>
<dbReference type="AlphaFoldDB" id="A0A8H4RIK7"/>
<dbReference type="InterPro" id="IPR018946">
    <property type="entry name" value="PhoD-like_MPP"/>
</dbReference>
<dbReference type="InterPro" id="IPR029052">
    <property type="entry name" value="Metallo-depent_PP-like"/>
</dbReference>
<name>A0A8H4RIK7_9HELO</name>
<dbReference type="InterPro" id="IPR052900">
    <property type="entry name" value="Phospholipid_Metab_Enz"/>
</dbReference>
<reference evidence="2 3" key="1">
    <citation type="submission" date="2020-03" db="EMBL/GenBank/DDBJ databases">
        <title>Draft Genome Sequence of Cudoniella acicularis.</title>
        <authorList>
            <person name="Buettner E."/>
            <person name="Kellner H."/>
        </authorList>
    </citation>
    <scope>NUCLEOTIDE SEQUENCE [LARGE SCALE GENOMIC DNA]</scope>
    <source>
        <strain evidence="2 3">DSM 108380</strain>
    </source>
</reference>